<evidence type="ECO:0000313" key="2">
    <source>
        <dbReference type="EMBL" id="VAW17386.1"/>
    </source>
</evidence>
<reference evidence="2" key="1">
    <citation type="submission" date="2018-06" db="EMBL/GenBank/DDBJ databases">
        <authorList>
            <person name="Zhirakovskaya E."/>
        </authorList>
    </citation>
    <scope>NUCLEOTIDE SEQUENCE</scope>
</reference>
<proteinExistence type="predicted"/>
<feature type="region of interest" description="Disordered" evidence="1">
    <location>
        <begin position="26"/>
        <end position="79"/>
    </location>
</feature>
<accession>A0A3B0UCX8</accession>
<sequence>MQWVLDNWIWLVFGGGMAAMHLVGHGKRGGHGSGQEKSQSCCGHREKETDAPAPEKSILIPKSVAGIGTQGPKEKSNDL</sequence>
<gene>
    <name evidence="2" type="ORF">MNBD_ALPHA09-1715</name>
</gene>
<protein>
    <submittedName>
        <fullName evidence="2">Uncharacterized protein</fullName>
    </submittedName>
</protein>
<name>A0A3B0UCX8_9ZZZZ</name>
<dbReference type="EMBL" id="UOEM01000104">
    <property type="protein sequence ID" value="VAW17386.1"/>
    <property type="molecule type" value="Genomic_DNA"/>
</dbReference>
<evidence type="ECO:0000256" key="1">
    <source>
        <dbReference type="SAM" id="MobiDB-lite"/>
    </source>
</evidence>
<organism evidence="2">
    <name type="scientific">hydrothermal vent metagenome</name>
    <dbReference type="NCBI Taxonomy" id="652676"/>
    <lineage>
        <taxon>unclassified sequences</taxon>
        <taxon>metagenomes</taxon>
        <taxon>ecological metagenomes</taxon>
    </lineage>
</organism>
<dbReference type="AlphaFoldDB" id="A0A3B0UCX8"/>